<reference evidence="1 2" key="1">
    <citation type="submission" date="2018-01" db="EMBL/GenBank/DDBJ databases">
        <title>Genome sequence of the PGP bacterium Paenibacillus illinoisensis E3.</title>
        <authorList>
            <person name="Rolli E."/>
            <person name="Marasco R."/>
            <person name="Bessem C."/>
            <person name="Michoud G."/>
            <person name="Gaiarsa S."/>
            <person name="Borin S."/>
            <person name="Daffonchio D."/>
        </authorList>
    </citation>
    <scope>NUCLEOTIDE SEQUENCE [LARGE SCALE GENOMIC DNA]</scope>
    <source>
        <strain evidence="1 2">E3</strain>
    </source>
</reference>
<name>A0A2W0CD68_9BACL</name>
<evidence type="ECO:0000313" key="2">
    <source>
        <dbReference type="Proteomes" id="UP000247459"/>
    </source>
</evidence>
<sequence>MVGIQFDFLLIDLYRKGRNINDNILDMYFVRISRNDVELVHPSKLRLDACDQLERVEWLSYVVVGADTET</sequence>
<organism evidence="1 2">
    <name type="scientific">Paenibacillus illinoisensis</name>
    <dbReference type="NCBI Taxonomy" id="59845"/>
    <lineage>
        <taxon>Bacteria</taxon>
        <taxon>Bacillati</taxon>
        <taxon>Bacillota</taxon>
        <taxon>Bacilli</taxon>
        <taxon>Bacillales</taxon>
        <taxon>Paenibacillaceae</taxon>
        <taxon>Paenibacillus</taxon>
    </lineage>
</organism>
<dbReference type="EMBL" id="PRLG01000003">
    <property type="protein sequence ID" value="PYY30923.1"/>
    <property type="molecule type" value="Genomic_DNA"/>
</dbReference>
<dbReference type="AlphaFoldDB" id="A0A2W0CD68"/>
<accession>A0A2W0CD68</accession>
<proteinExistence type="predicted"/>
<gene>
    <name evidence="1" type="ORF">PIL02S_00469</name>
</gene>
<evidence type="ECO:0000313" key="1">
    <source>
        <dbReference type="EMBL" id="PYY30923.1"/>
    </source>
</evidence>
<protein>
    <submittedName>
        <fullName evidence="1">Uncharacterized protein</fullName>
    </submittedName>
</protein>
<comment type="caution">
    <text evidence="1">The sequence shown here is derived from an EMBL/GenBank/DDBJ whole genome shotgun (WGS) entry which is preliminary data.</text>
</comment>
<dbReference type="Proteomes" id="UP000247459">
    <property type="component" value="Unassembled WGS sequence"/>
</dbReference>